<keyword evidence="3" id="KW-1185">Reference proteome</keyword>
<gene>
    <name evidence="2" type="ORF">SMTD_LOCUS6658</name>
</gene>
<sequence>MVIRQIKSGKAAEPDNISAESLKTDVAVTARIIHILLSKIWDEEQVPTDWKEVHLTKIPKKGDLSKCEIYRGITLLSIPGKVFNRVLLNRMKDSVDAQLRDQQANSARIDRVETKSQLCGSLWNNQLSGIHHSTSTSLTTKKRGQNNTMEASSTLRHTGEDSRYHTEFL</sequence>
<name>A0A183NX23_9TREM</name>
<organism evidence="2 3">
    <name type="scientific">Schistosoma mattheei</name>
    <dbReference type="NCBI Taxonomy" id="31246"/>
    <lineage>
        <taxon>Eukaryota</taxon>
        <taxon>Metazoa</taxon>
        <taxon>Spiralia</taxon>
        <taxon>Lophotrochozoa</taxon>
        <taxon>Platyhelminthes</taxon>
        <taxon>Trematoda</taxon>
        <taxon>Digenea</taxon>
        <taxon>Strigeidida</taxon>
        <taxon>Schistosomatoidea</taxon>
        <taxon>Schistosomatidae</taxon>
        <taxon>Schistosoma</taxon>
    </lineage>
</organism>
<dbReference type="EMBL" id="UZAL01027730">
    <property type="protein sequence ID" value="VDP35095.1"/>
    <property type="molecule type" value="Genomic_DNA"/>
</dbReference>
<protein>
    <submittedName>
        <fullName evidence="2">Uncharacterized protein</fullName>
    </submittedName>
</protein>
<dbReference type="AlphaFoldDB" id="A0A183NX23"/>
<accession>A0A183NX23</accession>
<reference evidence="2 3" key="1">
    <citation type="submission" date="2018-11" db="EMBL/GenBank/DDBJ databases">
        <authorList>
            <consortium name="Pathogen Informatics"/>
        </authorList>
    </citation>
    <scope>NUCLEOTIDE SEQUENCE [LARGE SCALE GENOMIC DNA]</scope>
    <source>
        <strain>Denwood</strain>
        <strain evidence="3">Zambia</strain>
    </source>
</reference>
<feature type="compositionally biased region" description="Polar residues" evidence="1">
    <location>
        <begin position="145"/>
        <end position="156"/>
    </location>
</feature>
<dbReference type="STRING" id="31246.A0A183NX23"/>
<feature type="compositionally biased region" description="Basic and acidic residues" evidence="1">
    <location>
        <begin position="157"/>
        <end position="169"/>
    </location>
</feature>
<feature type="region of interest" description="Disordered" evidence="1">
    <location>
        <begin position="132"/>
        <end position="169"/>
    </location>
</feature>
<proteinExistence type="predicted"/>
<evidence type="ECO:0000313" key="3">
    <source>
        <dbReference type="Proteomes" id="UP000269396"/>
    </source>
</evidence>
<evidence type="ECO:0000313" key="2">
    <source>
        <dbReference type="EMBL" id="VDP35095.1"/>
    </source>
</evidence>
<dbReference type="Proteomes" id="UP000269396">
    <property type="component" value="Unassembled WGS sequence"/>
</dbReference>
<evidence type="ECO:0000256" key="1">
    <source>
        <dbReference type="SAM" id="MobiDB-lite"/>
    </source>
</evidence>
<dbReference type="PANTHER" id="PTHR19446">
    <property type="entry name" value="REVERSE TRANSCRIPTASES"/>
    <property type="match status" value="1"/>
</dbReference>